<reference evidence="1 2" key="1">
    <citation type="submission" date="2023-02" db="EMBL/GenBank/DDBJ databases">
        <title>LHISI_Scaffold_Assembly.</title>
        <authorList>
            <person name="Stuart O.P."/>
            <person name="Cleave R."/>
            <person name="Magrath M.J.L."/>
            <person name="Mikheyev A.S."/>
        </authorList>
    </citation>
    <scope>NUCLEOTIDE SEQUENCE [LARGE SCALE GENOMIC DNA]</scope>
    <source>
        <strain evidence="1">Daus_M_001</strain>
        <tissue evidence="1">Leg muscle</tissue>
    </source>
</reference>
<dbReference type="EMBL" id="JARBHB010000005">
    <property type="protein sequence ID" value="KAJ8884713.1"/>
    <property type="molecule type" value="Genomic_DNA"/>
</dbReference>
<dbReference type="Proteomes" id="UP001159363">
    <property type="component" value="Chromosome 4"/>
</dbReference>
<sequence length="113" mass="12643">MSGTIVPEFHVKEELIYELKTRGISPIESIIADLHKLLRTALQTNTLPDSEKLEGINVDLEHKCCVSKLSSLVEMVENVEDEQSGLSITREEHGLANLGRRPSDLLIIAKHRT</sequence>
<organism evidence="1 2">
    <name type="scientific">Dryococelus australis</name>
    <dbReference type="NCBI Taxonomy" id="614101"/>
    <lineage>
        <taxon>Eukaryota</taxon>
        <taxon>Metazoa</taxon>
        <taxon>Ecdysozoa</taxon>
        <taxon>Arthropoda</taxon>
        <taxon>Hexapoda</taxon>
        <taxon>Insecta</taxon>
        <taxon>Pterygota</taxon>
        <taxon>Neoptera</taxon>
        <taxon>Polyneoptera</taxon>
        <taxon>Phasmatodea</taxon>
        <taxon>Verophasmatodea</taxon>
        <taxon>Anareolatae</taxon>
        <taxon>Phasmatidae</taxon>
        <taxon>Eurycanthinae</taxon>
        <taxon>Dryococelus</taxon>
    </lineage>
</organism>
<protein>
    <submittedName>
        <fullName evidence="1">Uncharacterized protein</fullName>
    </submittedName>
</protein>
<proteinExistence type="predicted"/>
<gene>
    <name evidence="1" type="ORF">PR048_016571</name>
</gene>
<evidence type="ECO:0000313" key="1">
    <source>
        <dbReference type="EMBL" id="KAJ8884713.1"/>
    </source>
</evidence>
<comment type="caution">
    <text evidence="1">The sequence shown here is derived from an EMBL/GenBank/DDBJ whole genome shotgun (WGS) entry which is preliminary data.</text>
</comment>
<keyword evidence="2" id="KW-1185">Reference proteome</keyword>
<name>A0ABQ9HK36_9NEOP</name>
<evidence type="ECO:0000313" key="2">
    <source>
        <dbReference type="Proteomes" id="UP001159363"/>
    </source>
</evidence>
<accession>A0ABQ9HK36</accession>